<comment type="caution">
    <text evidence="1">The sequence shown here is derived from an EMBL/GenBank/DDBJ whole genome shotgun (WGS) entry which is preliminary data.</text>
</comment>
<sequence length="301" mass="33631">MHSKHLTTPTQALYRIFVLPALTSPVPKRSPRINHRLSRPPTAYQYQHHRHFSQTCYRPAKTRAPEVRTEKWDEEITSRLIYLVNPETNTVLDPETGKPPPPVTKYDVLNRIDRKTHRLVQVADGVNMPMPKEEGEGEGEEEKEPQGVSYSPFGQAQQKPGSDKGDIPVCKIISKKSAYESQKRRAADAKAKKKVSAVTSSVKTLELNWAIDANDLSHRTNTIKRFLEEGRKVEVVLAAKKRGRRASGEECEQVLGQLRGCVKAVEGAREVKALEGKMGGFAVLSFQGRVVKGAEMKEEGG</sequence>
<proteinExistence type="predicted"/>
<evidence type="ECO:0000313" key="2">
    <source>
        <dbReference type="Proteomes" id="UP001281147"/>
    </source>
</evidence>
<accession>A0ACC3NR62</accession>
<keyword evidence="2" id="KW-1185">Reference proteome</keyword>
<protein>
    <submittedName>
        <fullName evidence="1">Uncharacterized protein</fullName>
    </submittedName>
</protein>
<dbReference type="Proteomes" id="UP001281147">
    <property type="component" value="Unassembled WGS sequence"/>
</dbReference>
<reference evidence="1" key="1">
    <citation type="submission" date="2023-07" db="EMBL/GenBank/DDBJ databases">
        <title>Black Yeasts Isolated from many extreme environments.</title>
        <authorList>
            <person name="Coleine C."/>
            <person name="Stajich J.E."/>
            <person name="Selbmann L."/>
        </authorList>
    </citation>
    <scope>NUCLEOTIDE SEQUENCE</scope>
    <source>
        <strain evidence="1">CCFEE 5714</strain>
    </source>
</reference>
<gene>
    <name evidence="1" type="ORF">LTR37_003024</name>
</gene>
<name>A0ACC3NR62_9PEZI</name>
<organism evidence="1 2">
    <name type="scientific">Vermiconidia calcicola</name>
    <dbReference type="NCBI Taxonomy" id="1690605"/>
    <lineage>
        <taxon>Eukaryota</taxon>
        <taxon>Fungi</taxon>
        <taxon>Dikarya</taxon>
        <taxon>Ascomycota</taxon>
        <taxon>Pezizomycotina</taxon>
        <taxon>Dothideomycetes</taxon>
        <taxon>Dothideomycetidae</taxon>
        <taxon>Mycosphaerellales</taxon>
        <taxon>Extremaceae</taxon>
        <taxon>Vermiconidia</taxon>
    </lineage>
</organism>
<evidence type="ECO:0000313" key="1">
    <source>
        <dbReference type="EMBL" id="KAK3721469.1"/>
    </source>
</evidence>
<dbReference type="EMBL" id="JAUTXU010000017">
    <property type="protein sequence ID" value="KAK3721469.1"/>
    <property type="molecule type" value="Genomic_DNA"/>
</dbReference>